<evidence type="ECO:0008006" key="5">
    <source>
        <dbReference type="Google" id="ProtNLM"/>
    </source>
</evidence>
<feature type="compositionally biased region" description="Basic and acidic residues" evidence="2">
    <location>
        <begin position="607"/>
        <end position="619"/>
    </location>
</feature>
<dbReference type="InterPro" id="IPR039320">
    <property type="entry name" value="RNF207"/>
</dbReference>
<evidence type="ECO:0000313" key="4">
    <source>
        <dbReference type="Proteomes" id="UP000410492"/>
    </source>
</evidence>
<dbReference type="PANTHER" id="PTHR22635:SF0">
    <property type="entry name" value="RING FINGER PROTEIN 207"/>
    <property type="match status" value="1"/>
</dbReference>
<evidence type="ECO:0000256" key="2">
    <source>
        <dbReference type="SAM" id="MobiDB-lite"/>
    </source>
</evidence>
<keyword evidence="4" id="KW-1185">Reference proteome</keyword>
<feature type="non-terminal residue" evidence="3">
    <location>
        <position position="1"/>
    </location>
</feature>
<feature type="compositionally biased region" description="Low complexity" evidence="2">
    <location>
        <begin position="281"/>
        <end position="294"/>
    </location>
</feature>
<feature type="region of interest" description="Disordered" evidence="2">
    <location>
        <begin position="381"/>
        <end position="413"/>
    </location>
</feature>
<name>A0A653DP44_CALMS</name>
<feature type="coiled-coil region" evidence="1">
    <location>
        <begin position="72"/>
        <end position="135"/>
    </location>
</feature>
<feature type="region of interest" description="Disordered" evidence="2">
    <location>
        <begin position="194"/>
        <end position="215"/>
    </location>
</feature>
<protein>
    <recommendedName>
        <fullName evidence="5">Actin interacting protein 3-like C-terminal domain-containing protein</fullName>
    </recommendedName>
</protein>
<accession>A0A653DP44</accession>
<dbReference type="Proteomes" id="UP000410492">
    <property type="component" value="Unassembled WGS sequence"/>
</dbReference>
<feature type="region of interest" description="Disordered" evidence="2">
    <location>
        <begin position="325"/>
        <end position="357"/>
    </location>
</feature>
<feature type="compositionally biased region" description="Low complexity" evidence="2">
    <location>
        <begin position="196"/>
        <end position="215"/>
    </location>
</feature>
<feature type="region of interest" description="Disordered" evidence="2">
    <location>
        <begin position="510"/>
        <end position="637"/>
    </location>
</feature>
<dbReference type="Gene3D" id="1.20.58.1540">
    <property type="entry name" value="Actin interacting protein 3, C-terminal domain"/>
    <property type="match status" value="1"/>
</dbReference>
<feature type="compositionally biased region" description="Basic and acidic residues" evidence="2">
    <location>
        <begin position="337"/>
        <end position="357"/>
    </location>
</feature>
<feature type="region of interest" description="Disordered" evidence="2">
    <location>
        <begin position="250"/>
        <end position="298"/>
    </location>
</feature>
<feature type="compositionally biased region" description="Basic residues" evidence="2">
    <location>
        <begin position="579"/>
        <end position="589"/>
    </location>
</feature>
<sequence length="637" mass="69654">QILQSSQIKTNYRSEFAQCLEPWIGPEAVSQHQSELAAASRMYDSVPPATKKQQSALKHKLLEGDTSFASHCRSFESQIRELNQQFNLIKDKVGELHKDILALRKAHTPPLVNRYELLTRECLHLDQSLERQQQELDRMATAFDSSWEEQLWRIRVEQEVFSCQRADVSTLRNELKHLSQMATQLEPYIRSLTPASQSQMSGQSEQSQTQSEQAQHLASLLEHIGIIQQQSESALGKIPRSRSRMLGHLLEKVRPNVQERERSKSAGQTDKPCLSTPAHKQQQPTSQQQQPQQQHPFKKPFMASQQMNIDRLEAQIKEKLHDIISRRQSSQPPASKSDSEAVAERKMLSKEDRKLSKTDLDSIARLGSGKQRIMYKKIGKSCDKINGGGGGSKSDSECKKALRGGGIGGGAAEQPEYQRIADACAGAGGGGQGMKALLLHAGGSRSSPSSPKGGKGRVPPPPPLHHHHKPTSGAVATAGQPAKQHRKKVYPYSDGEDNVFYGGGGGGCDSADSLSGASSRRSSYDGGGGARPQTDKTLVVVINRRNKSVSSAGAAGCGGGSTPTTAHAQKQRSWETFPPKRRQQHHHHSCAGGKPQPPPPPVMQPLRKADSFEGHEEAVKSLVAAVQETRRKPKGGN</sequence>
<organism evidence="3 4">
    <name type="scientific">Callosobruchus maculatus</name>
    <name type="common">Southern cowpea weevil</name>
    <name type="synonym">Pulse bruchid</name>
    <dbReference type="NCBI Taxonomy" id="64391"/>
    <lineage>
        <taxon>Eukaryota</taxon>
        <taxon>Metazoa</taxon>
        <taxon>Ecdysozoa</taxon>
        <taxon>Arthropoda</taxon>
        <taxon>Hexapoda</taxon>
        <taxon>Insecta</taxon>
        <taxon>Pterygota</taxon>
        <taxon>Neoptera</taxon>
        <taxon>Endopterygota</taxon>
        <taxon>Coleoptera</taxon>
        <taxon>Polyphaga</taxon>
        <taxon>Cucujiformia</taxon>
        <taxon>Chrysomeloidea</taxon>
        <taxon>Chrysomelidae</taxon>
        <taxon>Bruchinae</taxon>
        <taxon>Bruchini</taxon>
        <taxon>Callosobruchus</taxon>
    </lineage>
</organism>
<dbReference type="GO" id="GO:0030544">
    <property type="term" value="F:Hsp70 protein binding"/>
    <property type="evidence" value="ECO:0007669"/>
    <property type="project" value="InterPro"/>
</dbReference>
<evidence type="ECO:0000256" key="1">
    <source>
        <dbReference type="SAM" id="Coils"/>
    </source>
</evidence>
<reference evidence="3 4" key="1">
    <citation type="submission" date="2019-01" db="EMBL/GenBank/DDBJ databases">
        <authorList>
            <person name="Sayadi A."/>
        </authorList>
    </citation>
    <scope>NUCLEOTIDE SEQUENCE [LARGE SCALE GENOMIC DNA]</scope>
</reference>
<dbReference type="GO" id="GO:0048471">
    <property type="term" value="C:perinuclear region of cytoplasm"/>
    <property type="evidence" value="ECO:0007669"/>
    <property type="project" value="TreeGrafter"/>
</dbReference>
<dbReference type="OrthoDB" id="9049620at2759"/>
<gene>
    <name evidence="3" type="ORF">CALMAC_LOCUS19247</name>
</gene>
<dbReference type="GO" id="GO:0044325">
    <property type="term" value="F:transmembrane transporter binding"/>
    <property type="evidence" value="ECO:0007669"/>
    <property type="project" value="TreeGrafter"/>
</dbReference>
<feature type="compositionally biased region" description="Low complexity" evidence="2">
    <location>
        <begin position="510"/>
        <end position="521"/>
    </location>
</feature>
<feature type="compositionally biased region" description="Polar residues" evidence="2">
    <location>
        <begin position="326"/>
        <end position="336"/>
    </location>
</feature>
<keyword evidence="1" id="KW-0175">Coiled coil</keyword>
<feature type="region of interest" description="Disordered" evidence="2">
    <location>
        <begin position="441"/>
        <end position="494"/>
    </location>
</feature>
<dbReference type="EMBL" id="CAACVG010013576">
    <property type="protein sequence ID" value="VEN61992.1"/>
    <property type="molecule type" value="Genomic_DNA"/>
</dbReference>
<dbReference type="PANTHER" id="PTHR22635">
    <property type="entry name" value="RING FINGER PROTEIN 207"/>
    <property type="match status" value="1"/>
</dbReference>
<feature type="compositionally biased region" description="Low complexity" evidence="2">
    <location>
        <begin position="442"/>
        <end position="452"/>
    </location>
</feature>
<proteinExistence type="predicted"/>
<dbReference type="AlphaFoldDB" id="A0A653DP44"/>
<evidence type="ECO:0000313" key="3">
    <source>
        <dbReference type="EMBL" id="VEN61992.1"/>
    </source>
</evidence>
<feature type="compositionally biased region" description="Basic and acidic residues" evidence="2">
    <location>
        <begin position="250"/>
        <end position="264"/>
    </location>
</feature>